<name>X8AF39_MYCXE</name>
<dbReference type="InterPro" id="IPR036890">
    <property type="entry name" value="HATPase_C_sf"/>
</dbReference>
<dbReference type="Gene3D" id="3.30.565.10">
    <property type="entry name" value="Histidine kinase-like ATPase, C-terminal domain"/>
    <property type="match status" value="1"/>
</dbReference>
<gene>
    <name evidence="2" type="ORF">I553_4400</name>
</gene>
<evidence type="ECO:0000256" key="1">
    <source>
        <dbReference type="SAM" id="MobiDB-lite"/>
    </source>
</evidence>
<feature type="region of interest" description="Disordered" evidence="1">
    <location>
        <begin position="1"/>
        <end position="33"/>
    </location>
</feature>
<feature type="compositionally biased region" description="Basic residues" evidence="1">
    <location>
        <begin position="17"/>
        <end position="33"/>
    </location>
</feature>
<sequence>MRQQRRTCVSGTEHRTGARRRRHRRRRNPRAGRRLRLLEDTAAGARRRGQGLKLINALSDRVELDSGESGTTITMSFRLPPAESN</sequence>
<accession>X8AF39</accession>
<reference evidence="2" key="1">
    <citation type="submission" date="2014-01" db="EMBL/GenBank/DDBJ databases">
        <authorList>
            <person name="Brown-Elliot B."/>
            <person name="Wallace R."/>
            <person name="Lenaerts A."/>
            <person name="Ordway D."/>
            <person name="DeGroote M.A."/>
            <person name="Parker T."/>
            <person name="Sizemore C."/>
            <person name="Tallon L.J."/>
            <person name="Sadzewicz L.K."/>
            <person name="Sengamalay N."/>
            <person name="Fraser C.M."/>
            <person name="Hine E."/>
            <person name="Shefchek K.A."/>
            <person name="Das S.P."/>
            <person name="Tettelin H."/>
        </authorList>
    </citation>
    <scope>NUCLEOTIDE SEQUENCE [LARGE SCALE GENOMIC DNA]</scope>
    <source>
        <strain evidence="2">4042</strain>
    </source>
</reference>
<protein>
    <submittedName>
        <fullName evidence="2">PAS/PAC sensor hybrid histidine kinase domain protein</fullName>
    </submittedName>
</protein>
<dbReference type="AlphaFoldDB" id="X8AF39"/>
<comment type="caution">
    <text evidence="2">The sequence shown here is derived from an EMBL/GenBank/DDBJ whole genome shotgun (WGS) entry which is preliminary data.</text>
</comment>
<feature type="compositionally biased region" description="Polar residues" evidence="1">
    <location>
        <begin position="1"/>
        <end position="10"/>
    </location>
</feature>
<dbReference type="GO" id="GO:0016301">
    <property type="term" value="F:kinase activity"/>
    <property type="evidence" value="ECO:0007669"/>
    <property type="project" value="UniProtKB-KW"/>
</dbReference>
<proteinExistence type="predicted"/>
<organism evidence="2">
    <name type="scientific">Mycobacterium xenopi 4042</name>
    <dbReference type="NCBI Taxonomy" id="1299334"/>
    <lineage>
        <taxon>Bacteria</taxon>
        <taxon>Bacillati</taxon>
        <taxon>Actinomycetota</taxon>
        <taxon>Actinomycetes</taxon>
        <taxon>Mycobacteriales</taxon>
        <taxon>Mycobacteriaceae</taxon>
        <taxon>Mycobacterium</taxon>
    </lineage>
</organism>
<keyword evidence="2" id="KW-0418">Kinase</keyword>
<evidence type="ECO:0000313" key="2">
    <source>
        <dbReference type="EMBL" id="EUA30144.1"/>
    </source>
</evidence>
<keyword evidence="2" id="KW-0808">Transferase</keyword>
<dbReference type="EMBL" id="JAOB01000060">
    <property type="protein sequence ID" value="EUA30144.1"/>
    <property type="molecule type" value="Genomic_DNA"/>
</dbReference>